<proteinExistence type="inferred from homology"/>
<feature type="compositionally biased region" description="Polar residues" evidence="7">
    <location>
        <begin position="232"/>
        <end position="242"/>
    </location>
</feature>
<feature type="compositionally biased region" description="Basic and acidic residues" evidence="7">
    <location>
        <begin position="271"/>
        <end position="291"/>
    </location>
</feature>
<dbReference type="Pfam" id="PF09397">
    <property type="entry name" value="FtsK_gamma"/>
    <property type="match status" value="1"/>
</dbReference>
<feature type="binding site" evidence="6">
    <location>
        <begin position="450"/>
        <end position="457"/>
    </location>
    <ligand>
        <name>ATP</name>
        <dbReference type="ChEBI" id="CHEBI:30616"/>
    </ligand>
</feature>
<evidence type="ECO:0000256" key="2">
    <source>
        <dbReference type="ARBA" id="ARBA00022741"/>
    </source>
</evidence>
<dbReference type="PROSITE" id="PS50901">
    <property type="entry name" value="FTSK"/>
    <property type="match status" value="1"/>
</dbReference>
<dbReference type="PANTHER" id="PTHR22683">
    <property type="entry name" value="SPORULATION PROTEIN RELATED"/>
    <property type="match status" value="1"/>
</dbReference>
<dbReference type="Proteomes" id="UP001595387">
    <property type="component" value="Unassembled WGS sequence"/>
</dbReference>
<dbReference type="Gene3D" id="1.10.10.10">
    <property type="entry name" value="Winged helix-like DNA-binding domain superfamily/Winged helix DNA-binding domain"/>
    <property type="match status" value="1"/>
</dbReference>
<keyword evidence="2 6" id="KW-0547">Nucleotide-binding</keyword>
<dbReference type="SMART" id="SM00843">
    <property type="entry name" value="Ftsk_gamma"/>
    <property type="match status" value="1"/>
</dbReference>
<comment type="caution">
    <text evidence="9">The sequence shown here is derived from an EMBL/GenBank/DDBJ whole genome shotgun (WGS) entry which is preliminary data.</text>
</comment>
<evidence type="ECO:0000313" key="10">
    <source>
        <dbReference type="Proteomes" id="UP001595387"/>
    </source>
</evidence>
<feature type="compositionally biased region" description="Basic and acidic residues" evidence="7">
    <location>
        <begin position="58"/>
        <end position="74"/>
    </location>
</feature>
<feature type="compositionally biased region" description="Basic and acidic residues" evidence="7">
    <location>
        <begin position="215"/>
        <end position="231"/>
    </location>
</feature>
<evidence type="ECO:0000313" key="9">
    <source>
        <dbReference type="EMBL" id="MFC2948682.1"/>
    </source>
</evidence>
<dbReference type="RefSeq" id="WP_390305931.1">
    <property type="nucleotide sequence ID" value="NZ_JBHRRZ010000015.1"/>
</dbReference>
<evidence type="ECO:0000256" key="1">
    <source>
        <dbReference type="ARBA" id="ARBA00006474"/>
    </source>
</evidence>
<dbReference type="InterPro" id="IPR018541">
    <property type="entry name" value="Ftsk_gamma"/>
</dbReference>
<dbReference type="InterPro" id="IPR027417">
    <property type="entry name" value="P-loop_NTPase"/>
</dbReference>
<name>A0ABV7A6H1_9BACI</name>
<feature type="domain" description="FtsK" evidence="8">
    <location>
        <begin position="433"/>
        <end position="625"/>
    </location>
</feature>
<reference evidence="10" key="1">
    <citation type="journal article" date="2019" name="Int. J. Syst. Evol. Microbiol.">
        <title>The Global Catalogue of Microorganisms (GCM) 10K type strain sequencing project: providing services to taxonomists for standard genome sequencing and annotation.</title>
        <authorList>
            <consortium name="The Broad Institute Genomics Platform"/>
            <consortium name="The Broad Institute Genome Sequencing Center for Infectious Disease"/>
            <person name="Wu L."/>
            <person name="Ma J."/>
        </authorList>
    </citation>
    <scope>NUCLEOTIDE SEQUENCE [LARGE SCALE GENOMIC DNA]</scope>
    <source>
        <strain evidence="10">KCTC 13193</strain>
    </source>
</reference>
<dbReference type="Pfam" id="PF01580">
    <property type="entry name" value="FtsK_SpoIIIE"/>
    <property type="match status" value="1"/>
</dbReference>
<dbReference type="SUPFAM" id="SSF52540">
    <property type="entry name" value="P-loop containing nucleoside triphosphate hydrolases"/>
    <property type="match status" value="1"/>
</dbReference>
<evidence type="ECO:0000256" key="7">
    <source>
        <dbReference type="SAM" id="MobiDB-lite"/>
    </source>
</evidence>
<accession>A0ABV7A6H1</accession>
<feature type="region of interest" description="Disordered" evidence="7">
    <location>
        <begin position="147"/>
        <end position="301"/>
    </location>
</feature>
<dbReference type="Pfam" id="PF17854">
    <property type="entry name" value="FtsK_alpha"/>
    <property type="match status" value="1"/>
</dbReference>
<dbReference type="InterPro" id="IPR003593">
    <property type="entry name" value="AAA+_ATPase"/>
</dbReference>
<feature type="compositionally biased region" description="Basic and acidic residues" evidence="7">
    <location>
        <begin position="81"/>
        <end position="110"/>
    </location>
</feature>
<dbReference type="Gene3D" id="3.40.50.300">
    <property type="entry name" value="P-loop containing nucleotide triphosphate hydrolases"/>
    <property type="match status" value="1"/>
</dbReference>
<dbReference type="SUPFAM" id="SSF46785">
    <property type="entry name" value="Winged helix' DNA-binding domain"/>
    <property type="match status" value="1"/>
</dbReference>
<sequence length="765" mass="87264">MWEKWYRKLKNLFGEENVQQERQEEKEDKPSKVGYSNLRAKTMYQYPEKRSFRFPVIPDEKIQKENDGPQKKPESPYSAQMKEKEINKVESRPNREKMAENSKIYKRDPDVPFEPTEVPSPVYGYQTPRKEKELESIPAFERKREILQHSTEGTEEEVTVHTDRSPLHAEVQEIDQKNEIHALLRLPDKNEEQEEEEQSISLEAGEQQVDETLDIDDRKEQKVYAVEKTESQSDAAPASSSKPVEEEKEAAEQPKNPTPFNVIMTPRDKKRQFDRQRKMEQERKNAEEKYRRQQQSQKKTLPYHLLDDPVRKSNEDAKWVEQQQELLEQTLTHFNVKAKVVNATQGPSVTRFEVQPELGVKVSKVKNLSDDLKLNMSARDIRIEAPIPGKNTIGIEIPNLKAEKVGLQEVFDTEPFQRSTSPLTIALGVSIEGTPLITNIQKMPHGLIAGATGSGKSVCINTILVSMLYKAHHDDVKFMLIDPKMVELAPYNGIPHLVSPVITDVKAATAALKWAVNEMEDRYEKFVEEGVRDIERYNQKVSSQNRIHDKMPFLVIVIDELADLMMVSPQDVEDSISRIAQKARACGIHLLLATQRPSVDVITGLIKANIPTRIAFSVSSQVDSRTILDTSGAEKLLGKGDMLFIENGTGKSIRLQGPFVSDDEIERVTNYARSIAEPEYMFEQEQLLEQAVMDEEEDELLEEAVQFVLHQNSASTSLLQRHFKIGYNRAARLIDSLENRGIISGQNGSKPREVLVSSSQIEEKS</sequence>
<organism evidence="9 10">
    <name type="scientific">Virgibacillus sediminis</name>
    <dbReference type="NCBI Taxonomy" id="202260"/>
    <lineage>
        <taxon>Bacteria</taxon>
        <taxon>Bacillati</taxon>
        <taxon>Bacillota</taxon>
        <taxon>Bacilli</taxon>
        <taxon>Bacillales</taxon>
        <taxon>Bacillaceae</taxon>
        <taxon>Virgibacillus</taxon>
    </lineage>
</organism>
<dbReference type="InterPro" id="IPR036390">
    <property type="entry name" value="WH_DNA-bd_sf"/>
</dbReference>
<keyword evidence="4 6" id="KW-0067">ATP-binding</keyword>
<evidence type="ECO:0000256" key="6">
    <source>
        <dbReference type="PROSITE-ProRule" id="PRU00289"/>
    </source>
</evidence>
<dbReference type="Gene3D" id="3.30.980.40">
    <property type="match status" value="1"/>
</dbReference>
<dbReference type="InterPro" id="IPR002543">
    <property type="entry name" value="FtsK_dom"/>
</dbReference>
<dbReference type="PANTHER" id="PTHR22683:SF42">
    <property type="entry name" value="DNA TRANSLOCASE SFTA"/>
    <property type="match status" value="1"/>
</dbReference>
<dbReference type="EMBL" id="JBHRRZ010000015">
    <property type="protein sequence ID" value="MFC2948682.1"/>
    <property type="molecule type" value="Genomic_DNA"/>
</dbReference>
<dbReference type="SMART" id="SM00382">
    <property type="entry name" value="AAA"/>
    <property type="match status" value="1"/>
</dbReference>
<keyword evidence="5" id="KW-0238">DNA-binding</keyword>
<dbReference type="InterPro" id="IPR041027">
    <property type="entry name" value="FtsK_alpha"/>
</dbReference>
<evidence type="ECO:0000256" key="5">
    <source>
        <dbReference type="ARBA" id="ARBA00023125"/>
    </source>
</evidence>
<feature type="compositionally biased region" description="Basic and acidic residues" evidence="7">
    <location>
        <begin position="19"/>
        <end position="31"/>
    </location>
</feature>
<gene>
    <name evidence="9" type="ORF">ACFODW_10055</name>
</gene>
<feature type="compositionally biased region" description="Basic and acidic residues" evidence="7">
    <location>
        <begin position="158"/>
        <end position="190"/>
    </location>
</feature>
<keyword evidence="10" id="KW-1185">Reference proteome</keyword>
<dbReference type="InterPro" id="IPR036388">
    <property type="entry name" value="WH-like_DNA-bd_sf"/>
</dbReference>
<evidence type="ECO:0000256" key="4">
    <source>
        <dbReference type="ARBA" id="ARBA00022840"/>
    </source>
</evidence>
<evidence type="ECO:0000256" key="3">
    <source>
        <dbReference type="ARBA" id="ARBA00022829"/>
    </source>
</evidence>
<feature type="region of interest" description="Disordered" evidence="7">
    <location>
        <begin position="16"/>
        <end position="133"/>
    </location>
</feature>
<comment type="similarity">
    <text evidence="1">Belongs to the FtsK/SpoIIIE/SftA family.</text>
</comment>
<protein>
    <submittedName>
        <fullName evidence="9">DNA translocase FtsK</fullName>
    </submittedName>
</protein>
<keyword evidence="3" id="KW-0159">Chromosome partition</keyword>
<evidence type="ECO:0000259" key="8">
    <source>
        <dbReference type="PROSITE" id="PS50901"/>
    </source>
</evidence>
<dbReference type="InterPro" id="IPR050206">
    <property type="entry name" value="FtsK/SpoIIIE/SftA"/>
</dbReference>
<dbReference type="CDD" id="cd01127">
    <property type="entry name" value="TrwB_TraG_TraD_VirD4"/>
    <property type="match status" value="1"/>
</dbReference>